<dbReference type="Pfam" id="PF12146">
    <property type="entry name" value="Hydrolase_4"/>
    <property type="match status" value="2"/>
</dbReference>
<dbReference type="EMBL" id="JAUKTR010000004">
    <property type="protein sequence ID" value="MDO1559862.1"/>
    <property type="molecule type" value="Genomic_DNA"/>
</dbReference>
<name>A0ABT8SMR4_9CAUL</name>
<dbReference type="InterPro" id="IPR022742">
    <property type="entry name" value="Hydrolase_4"/>
</dbReference>
<evidence type="ECO:0000313" key="3">
    <source>
        <dbReference type="Proteomes" id="UP001169063"/>
    </source>
</evidence>
<dbReference type="PANTHER" id="PTHR43265:SF1">
    <property type="entry name" value="ESTERASE ESTD"/>
    <property type="match status" value="1"/>
</dbReference>
<dbReference type="GO" id="GO:0016787">
    <property type="term" value="F:hydrolase activity"/>
    <property type="evidence" value="ECO:0007669"/>
    <property type="project" value="UniProtKB-KW"/>
</dbReference>
<reference evidence="2" key="1">
    <citation type="submission" date="2023-07" db="EMBL/GenBank/DDBJ databases">
        <title>Brevundimonas soil sp. nov., isolated from the soil of chemical plant.</title>
        <authorList>
            <person name="Wu N."/>
        </authorList>
    </citation>
    <scope>NUCLEOTIDE SEQUENCE</scope>
    <source>
        <strain evidence="2">XZ-24</strain>
    </source>
</reference>
<evidence type="ECO:0000259" key="1">
    <source>
        <dbReference type="Pfam" id="PF12146"/>
    </source>
</evidence>
<proteinExistence type="predicted"/>
<evidence type="ECO:0000313" key="2">
    <source>
        <dbReference type="EMBL" id="MDO1559862.1"/>
    </source>
</evidence>
<dbReference type="Proteomes" id="UP001169063">
    <property type="component" value="Unassembled WGS sequence"/>
</dbReference>
<feature type="domain" description="Serine aminopeptidase S33" evidence="1">
    <location>
        <begin position="156"/>
        <end position="406"/>
    </location>
</feature>
<dbReference type="Gene3D" id="3.40.50.1820">
    <property type="entry name" value="alpha/beta hydrolase"/>
    <property type="match status" value="2"/>
</dbReference>
<feature type="domain" description="Serine aminopeptidase S33" evidence="1">
    <location>
        <begin position="574"/>
        <end position="829"/>
    </location>
</feature>
<organism evidence="2 3">
    <name type="scientific">Peiella sedimenti</name>
    <dbReference type="NCBI Taxonomy" id="3061083"/>
    <lineage>
        <taxon>Bacteria</taxon>
        <taxon>Pseudomonadati</taxon>
        <taxon>Pseudomonadota</taxon>
        <taxon>Alphaproteobacteria</taxon>
        <taxon>Caulobacterales</taxon>
        <taxon>Caulobacteraceae</taxon>
        <taxon>Peiella</taxon>
    </lineage>
</organism>
<gene>
    <name evidence="2" type="ORF">Q0812_10540</name>
</gene>
<dbReference type="InterPro" id="IPR029058">
    <property type="entry name" value="AB_hydrolase_fold"/>
</dbReference>
<protein>
    <submittedName>
        <fullName evidence="2">Alpha/beta hydrolase</fullName>
    </submittedName>
</protein>
<keyword evidence="2" id="KW-0378">Hydrolase</keyword>
<dbReference type="RefSeq" id="WP_302110294.1">
    <property type="nucleotide sequence ID" value="NZ_JAUKTR010000004.1"/>
</dbReference>
<accession>A0ABT8SMR4</accession>
<dbReference type="PANTHER" id="PTHR43265">
    <property type="entry name" value="ESTERASE ESTD"/>
    <property type="match status" value="1"/>
</dbReference>
<sequence length="856" mass="91392">MTVRIAAFALAATILGVTDSRAQDHGSTTSVGVTSVDEAAAFHAQYFSRPRTYTLTNGQTLIIGPFQGVEGSGESLVVFDTASGRMIGVGSPSLDTLAGQSDTFVLKAHGAQIEWTPRGRPPVTGAQDPELAYEDIRFGANGISGRLTALPGDDRRPVVVLSPGSGPASINFTYFPALAAHLARNGFRVLTYDKPGAGPAGAPYRDRVVSELAEDINAAVAALRMRSDVDAANIGVVGISQAGWSAPLAAVDGGGIAFMALVSAPPVSSWEQEFDSLTHDLAGFDLTDAQRQEARRAMQLMFEAARAGRVTEALSQAVSRIRDEAWFPRTSISDQPQDIAAWSRGYFDPKMTIERLNLPVFLAFGGSDRITPYAPYIPVWRERLAVAGANDVTIKVYPGYGHGLVNPVGPDRLVAPQFLSALTTWLRGRAGIEAVHEGVSDAGALSQADAMMRVQDLVGNYIVGGKTVALMSVPRGLLIQDLASGRIGFLQPDAESSTRFRLVSPDGWAVASPQTVSFRLTEDGPSLILAEGNRQPQTAVRSAAIEEAVSYITGDGLEQHGILFRPPGPGPHPVVVFQGGAGPSTRENFRAWAHMFAANGIAALGVDKRGYGLSPGDGPSATLAINAADASAAVDYLASRDDIRSDRIGLIGSSRGGWTAAMAAGVNPKIAFLVMSSSGPTSPRVQERYARILRVESAGHPAETVDLADRILSDYFAYLASGRTESAARVSENWRLYGQEPWYGLLRLPPADPTTGTLSSGLQVFSDDLRFDARSAFDILNIPVLFLLGEMDEAFPNSENVRLIEDMAQNHQNWTIRLFDGGNHNLMLEAPPGDVQRTAPGYYDAMVDWVVQQTRD</sequence>
<comment type="caution">
    <text evidence="2">The sequence shown here is derived from an EMBL/GenBank/DDBJ whole genome shotgun (WGS) entry which is preliminary data.</text>
</comment>
<keyword evidence="3" id="KW-1185">Reference proteome</keyword>
<dbReference type="InterPro" id="IPR053145">
    <property type="entry name" value="AB_hydrolase_Est10"/>
</dbReference>
<dbReference type="SUPFAM" id="SSF53474">
    <property type="entry name" value="alpha/beta-Hydrolases"/>
    <property type="match status" value="2"/>
</dbReference>